<name>A0A1I5MKN8_9GAMM</name>
<feature type="transmembrane region" description="Helical" evidence="1">
    <location>
        <begin position="116"/>
        <end position="135"/>
    </location>
</feature>
<keyword evidence="1" id="KW-1133">Transmembrane helix</keyword>
<organism evidence="2 3">
    <name type="scientific">Ectopseudomonas composti</name>
    <dbReference type="NCBI Taxonomy" id="658457"/>
    <lineage>
        <taxon>Bacteria</taxon>
        <taxon>Pseudomonadati</taxon>
        <taxon>Pseudomonadota</taxon>
        <taxon>Gammaproteobacteria</taxon>
        <taxon>Pseudomonadales</taxon>
        <taxon>Pseudomonadaceae</taxon>
        <taxon>Ectopseudomonas</taxon>
    </lineage>
</organism>
<dbReference type="Proteomes" id="UP000182400">
    <property type="component" value="Unassembled WGS sequence"/>
</dbReference>
<accession>A0A1I5MKN8</accession>
<dbReference type="AlphaFoldDB" id="A0A1I5MKN8"/>
<reference evidence="2 3" key="1">
    <citation type="submission" date="2016-10" db="EMBL/GenBank/DDBJ databases">
        <authorList>
            <person name="de Groot N.N."/>
        </authorList>
    </citation>
    <scope>NUCLEOTIDE SEQUENCE [LARGE SCALE GENOMIC DNA]</scope>
    <source>
        <strain evidence="2 3">CCUG 59231</strain>
    </source>
</reference>
<evidence type="ECO:0000313" key="3">
    <source>
        <dbReference type="Proteomes" id="UP000182400"/>
    </source>
</evidence>
<proteinExistence type="predicted"/>
<dbReference type="EMBL" id="FOWP01000005">
    <property type="protein sequence ID" value="SFP10165.1"/>
    <property type="molecule type" value="Genomic_DNA"/>
</dbReference>
<dbReference type="RefSeq" id="WP_074938818.1">
    <property type="nucleotide sequence ID" value="NZ_FOWP01000005.1"/>
</dbReference>
<feature type="transmembrane region" description="Helical" evidence="1">
    <location>
        <begin position="30"/>
        <end position="51"/>
    </location>
</feature>
<gene>
    <name evidence="2" type="ORF">SAMN05216601_105267</name>
</gene>
<dbReference type="STRING" id="658457.SAMN05216601_105267"/>
<protein>
    <submittedName>
        <fullName evidence="2">Uncharacterized protein</fullName>
    </submittedName>
</protein>
<sequence>MNDFWLPHLAFTLLAFLLLAPIGRHRPLQALKLCICLLLSLVPVQGISLALHLRTYIGDLSVASLAMLGWATLSRFGAPPADARDRLASLALFASLAVLLYPAALGLSYADPYQLGFEPRPMLLVLGLLCAVLIVQRSWLGALALVLATLAFALRLGASENYWDYLIDPYLALYSLGALLIAGGRWLLIRLSTRTRNLA</sequence>
<dbReference type="OrthoDB" id="6077780at2"/>
<evidence type="ECO:0000313" key="2">
    <source>
        <dbReference type="EMBL" id="SFP10165.1"/>
    </source>
</evidence>
<feature type="transmembrane region" description="Helical" evidence="1">
    <location>
        <begin position="90"/>
        <end position="110"/>
    </location>
</feature>
<feature type="transmembrane region" description="Helical" evidence="1">
    <location>
        <begin position="170"/>
        <end position="188"/>
    </location>
</feature>
<keyword evidence="1" id="KW-0812">Transmembrane</keyword>
<feature type="transmembrane region" description="Helical" evidence="1">
    <location>
        <begin position="6"/>
        <end position="23"/>
    </location>
</feature>
<evidence type="ECO:0000256" key="1">
    <source>
        <dbReference type="SAM" id="Phobius"/>
    </source>
</evidence>
<keyword evidence="1" id="KW-0472">Membrane</keyword>